<dbReference type="RefSeq" id="XP_040712606.1">
    <property type="nucleotide sequence ID" value="XM_040856571.1"/>
</dbReference>
<feature type="compositionally biased region" description="Basic and acidic residues" evidence="1">
    <location>
        <begin position="12"/>
        <end position="33"/>
    </location>
</feature>
<name>A0A1Y2DLN6_9PEZI</name>
<dbReference type="OrthoDB" id="5428737at2759"/>
<dbReference type="InParanoid" id="A0A1Y2DLN6"/>
<protein>
    <recommendedName>
        <fullName evidence="2">DUF1746 domain-containing protein</fullName>
    </recommendedName>
</protein>
<feature type="region of interest" description="Disordered" evidence="1">
    <location>
        <begin position="215"/>
        <end position="274"/>
    </location>
</feature>
<gene>
    <name evidence="3" type="ORF">BCR38DRAFT_350570</name>
</gene>
<dbReference type="GeneID" id="63772783"/>
<feature type="compositionally biased region" description="Polar residues" evidence="1">
    <location>
        <begin position="223"/>
        <end position="235"/>
    </location>
</feature>
<feature type="compositionally biased region" description="Basic and acidic residues" evidence="1">
    <location>
        <begin position="258"/>
        <end position="268"/>
    </location>
</feature>
<dbReference type="EMBL" id="MCFJ01000012">
    <property type="protein sequence ID" value="ORY60172.1"/>
    <property type="molecule type" value="Genomic_DNA"/>
</dbReference>
<feature type="domain" description="DUF1746" evidence="2">
    <location>
        <begin position="84"/>
        <end position="197"/>
    </location>
</feature>
<dbReference type="InterPro" id="IPR013715">
    <property type="entry name" value="DUF1746"/>
</dbReference>
<feature type="compositionally biased region" description="Basic and acidic residues" evidence="1">
    <location>
        <begin position="236"/>
        <end position="250"/>
    </location>
</feature>
<feature type="compositionally biased region" description="Polar residues" evidence="1">
    <location>
        <begin position="35"/>
        <end position="61"/>
    </location>
</feature>
<dbReference type="GO" id="GO:0032933">
    <property type="term" value="P:SREBP signaling pathway"/>
    <property type="evidence" value="ECO:0007669"/>
    <property type="project" value="InterPro"/>
</dbReference>
<evidence type="ECO:0000313" key="4">
    <source>
        <dbReference type="Proteomes" id="UP000193689"/>
    </source>
</evidence>
<sequence>MNHDATAPTEPADPHPNETSHRRTRRREDRVQDADLSTDQQQQQNGSTTANTSQQPQPHRTSLSKKAKEGLSKKLVFLIHLLRSLDTLICAELCALYYMDCSFFRLMIRWAPQWLYLSPKSENLILIIPNYPVGAILGPNAFCMLFHIITTLPHAGEAARGYLHGGVLIDFVGQKPPSSKFTLLFLDLVVLSLQCFMLAVNMEKDRIKTIVKPPKRPAAVEGGTQTMEASTSTTGQDHDAEERGVHRDAPTVDETNDVELRPMGSDREGGDEDLTTLLDRSSGHTTSYEELGNILSSGNAVLSDFHVRHSLRTAWNDSGNTTEGAAAYALQNVGYNATLAALAAQRRARLTAAQGTAQPRQS</sequence>
<dbReference type="GO" id="GO:0005783">
    <property type="term" value="C:endoplasmic reticulum"/>
    <property type="evidence" value="ECO:0007669"/>
    <property type="project" value="TreeGrafter"/>
</dbReference>
<dbReference type="Pfam" id="PF08508">
    <property type="entry name" value="DUF1746"/>
    <property type="match status" value="1"/>
</dbReference>
<dbReference type="GO" id="GO:0044695">
    <property type="term" value="C:Dsc E3 ubiquitin ligase complex"/>
    <property type="evidence" value="ECO:0007669"/>
    <property type="project" value="InterPro"/>
</dbReference>
<dbReference type="STRING" id="1141098.A0A1Y2DLN6"/>
<evidence type="ECO:0000313" key="3">
    <source>
        <dbReference type="EMBL" id="ORY60172.1"/>
    </source>
</evidence>
<proteinExistence type="predicted"/>
<dbReference type="PANTHER" id="PTHR39405:SF1">
    <property type="entry name" value="DSC E3 UBIQUITIN LIGASE COMPLEX SUBUNIT 4"/>
    <property type="match status" value="1"/>
</dbReference>
<dbReference type="Proteomes" id="UP000193689">
    <property type="component" value="Unassembled WGS sequence"/>
</dbReference>
<organism evidence="3 4">
    <name type="scientific">Pseudomassariella vexata</name>
    <dbReference type="NCBI Taxonomy" id="1141098"/>
    <lineage>
        <taxon>Eukaryota</taxon>
        <taxon>Fungi</taxon>
        <taxon>Dikarya</taxon>
        <taxon>Ascomycota</taxon>
        <taxon>Pezizomycotina</taxon>
        <taxon>Sordariomycetes</taxon>
        <taxon>Xylariomycetidae</taxon>
        <taxon>Amphisphaeriales</taxon>
        <taxon>Pseudomassariaceae</taxon>
        <taxon>Pseudomassariella</taxon>
    </lineage>
</organism>
<dbReference type="InterPro" id="IPR038967">
    <property type="entry name" value="Dsc4-like"/>
</dbReference>
<feature type="region of interest" description="Disordered" evidence="1">
    <location>
        <begin position="1"/>
        <end position="67"/>
    </location>
</feature>
<evidence type="ECO:0000256" key="1">
    <source>
        <dbReference type="SAM" id="MobiDB-lite"/>
    </source>
</evidence>
<dbReference type="PANTHER" id="PTHR39405">
    <property type="entry name" value="DSC E3 UBIQUITIN LIGASE COMPLEX SUBUNIT 4"/>
    <property type="match status" value="1"/>
</dbReference>
<keyword evidence="4" id="KW-1185">Reference proteome</keyword>
<reference evidence="3 4" key="1">
    <citation type="submission" date="2016-07" db="EMBL/GenBank/DDBJ databases">
        <title>Pervasive Adenine N6-methylation of Active Genes in Fungi.</title>
        <authorList>
            <consortium name="DOE Joint Genome Institute"/>
            <person name="Mondo S.J."/>
            <person name="Dannebaum R.O."/>
            <person name="Kuo R.C."/>
            <person name="Labutti K."/>
            <person name="Haridas S."/>
            <person name="Kuo A."/>
            <person name="Salamov A."/>
            <person name="Ahrendt S.R."/>
            <person name="Lipzen A."/>
            <person name="Sullivan W."/>
            <person name="Andreopoulos W.B."/>
            <person name="Clum A."/>
            <person name="Lindquist E."/>
            <person name="Daum C."/>
            <person name="Ramamoorthy G.K."/>
            <person name="Gryganskyi A."/>
            <person name="Culley D."/>
            <person name="Magnuson J.K."/>
            <person name="James T.Y."/>
            <person name="O'Malley M.A."/>
            <person name="Stajich J.E."/>
            <person name="Spatafora J.W."/>
            <person name="Visel A."/>
            <person name="Grigoriev I.V."/>
        </authorList>
    </citation>
    <scope>NUCLEOTIDE SEQUENCE [LARGE SCALE GENOMIC DNA]</scope>
    <source>
        <strain evidence="3 4">CBS 129021</strain>
    </source>
</reference>
<dbReference type="AlphaFoldDB" id="A0A1Y2DLN6"/>
<evidence type="ECO:0000259" key="2">
    <source>
        <dbReference type="Pfam" id="PF08508"/>
    </source>
</evidence>
<comment type="caution">
    <text evidence="3">The sequence shown here is derived from an EMBL/GenBank/DDBJ whole genome shotgun (WGS) entry which is preliminary data.</text>
</comment>
<accession>A0A1Y2DLN6</accession>